<evidence type="ECO:0000256" key="3">
    <source>
        <dbReference type="ARBA" id="ARBA00022605"/>
    </source>
</evidence>
<dbReference type="InterPro" id="IPR001468">
    <property type="entry name" value="Indole-3-GlycerolPSynthase_CS"/>
</dbReference>
<dbReference type="CDD" id="cd00331">
    <property type="entry name" value="IGPS"/>
    <property type="match status" value="1"/>
</dbReference>
<dbReference type="Gene3D" id="3.20.20.70">
    <property type="entry name" value="Aldolase class I"/>
    <property type="match status" value="1"/>
</dbReference>
<dbReference type="UniPathway" id="UPA00035">
    <property type="reaction ID" value="UER00043"/>
</dbReference>
<evidence type="ECO:0000313" key="10">
    <source>
        <dbReference type="EMBL" id="HEC74755.1"/>
    </source>
</evidence>
<dbReference type="Pfam" id="PF00218">
    <property type="entry name" value="IGPS"/>
    <property type="match status" value="1"/>
</dbReference>
<gene>
    <name evidence="8 10" type="primary">trpC</name>
    <name evidence="10" type="ORF">ENI26_10365</name>
</gene>
<evidence type="ECO:0000256" key="8">
    <source>
        <dbReference type="HAMAP-Rule" id="MF_00134"/>
    </source>
</evidence>
<name>A0A7C1W480_9GAMM</name>
<dbReference type="PANTHER" id="PTHR22854">
    <property type="entry name" value="TRYPTOPHAN BIOSYNTHESIS PROTEIN"/>
    <property type="match status" value="1"/>
</dbReference>
<dbReference type="AlphaFoldDB" id="A0A7C1W480"/>
<dbReference type="FunFam" id="3.20.20.70:FF:000024">
    <property type="entry name" value="Indole-3-glycerol phosphate synthase"/>
    <property type="match status" value="1"/>
</dbReference>
<evidence type="ECO:0000256" key="1">
    <source>
        <dbReference type="ARBA" id="ARBA00001633"/>
    </source>
</evidence>
<keyword evidence="3 8" id="KW-0028">Amino-acid biosynthesis</keyword>
<evidence type="ECO:0000256" key="2">
    <source>
        <dbReference type="ARBA" id="ARBA00004696"/>
    </source>
</evidence>
<comment type="catalytic activity">
    <reaction evidence="1 8">
        <text>1-(2-carboxyphenylamino)-1-deoxy-D-ribulose 5-phosphate + H(+) = (1S,2R)-1-C-(indol-3-yl)glycerol 3-phosphate + CO2 + H2O</text>
        <dbReference type="Rhea" id="RHEA:23476"/>
        <dbReference type="ChEBI" id="CHEBI:15377"/>
        <dbReference type="ChEBI" id="CHEBI:15378"/>
        <dbReference type="ChEBI" id="CHEBI:16526"/>
        <dbReference type="ChEBI" id="CHEBI:58613"/>
        <dbReference type="ChEBI" id="CHEBI:58866"/>
        <dbReference type="EC" id="4.1.1.48"/>
    </reaction>
</comment>
<keyword evidence="5 8" id="KW-0822">Tryptophan biosynthesis</keyword>
<evidence type="ECO:0000256" key="7">
    <source>
        <dbReference type="ARBA" id="ARBA00023239"/>
    </source>
</evidence>
<proteinExistence type="inferred from homology"/>
<organism evidence="10">
    <name type="scientific">Methylophaga aminisulfidivorans</name>
    <dbReference type="NCBI Taxonomy" id="230105"/>
    <lineage>
        <taxon>Bacteria</taxon>
        <taxon>Pseudomonadati</taxon>
        <taxon>Pseudomonadota</taxon>
        <taxon>Gammaproteobacteria</taxon>
        <taxon>Thiotrichales</taxon>
        <taxon>Piscirickettsiaceae</taxon>
        <taxon>Methylophaga</taxon>
    </lineage>
</organism>
<dbReference type="GO" id="GO:0004640">
    <property type="term" value="F:phosphoribosylanthranilate isomerase activity"/>
    <property type="evidence" value="ECO:0007669"/>
    <property type="project" value="TreeGrafter"/>
</dbReference>
<keyword evidence="6 8" id="KW-0057">Aromatic amino acid biosynthesis</keyword>
<dbReference type="GO" id="GO:0000162">
    <property type="term" value="P:L-tryptophan biosynthetic process"/>
    <property type="evidence" value="ECO:0007669"/>
    <property type="project" value="UniProtKB-UniRule"/>
</dbReference>
<dbReference type="InterPro" id="IPR013798">
    <property type="entry name" value="Indole-3-glycerol_P_synth_dom"/>
</dbReference>
<dbReference type="EC" id="4.1.1.48" evidence="8"/>
<evidence type="ECO:0000256" key="5">
    <source>
        <dbReference type="ARBA" id="ARBA00022822"/>
    </source>
</evidence>
<dbReference type="NCBIfam" id="NF001377">
    <property type="entry name" value="PRK00278.2-4"/>
    <property type="match status" value="1"/>
</dbReference>
<dbReference type="PROSITE" id="PS00614">
    <property type="entry name" value="IGPS"/>
    <property type="match status" value="1"/>
</dbReference>
<dbReference type="EMBL" id="DRHY01000224">
    <property type="protein sequence ID" value="HEC74755.1"/>
    <property type="molecule type" value="Genomic_DNA"/>
</dbReference>
<keyword evidence="4 8" id="KW-0210">Decarboxylase</keyword>
<accession>A0A7C1W480</accession>
<sequence length="266" mass="29744">MSENTPDILVKILKRKQEEVAERSAKIPLAIMQQLAENADPVRGFVDAMSRKLANNEPAIIAEVKKASPSKGLLRENFVPAEIAHSYEQGGAACLSVLTDRDFFQGHEEFLQQARRACQLPVIRKDFIIDPYQVFEARAIGADCILLIVSALDDNQLEQLSQLAIRLGMDVLVEVHDLEELERALVLNLPMIGINNRDLRTFDTSLETTLSMLNRIPEGHIIVTESGIHTREDVILMLENNVSSFLIGELFMRAEDPGKALAELFN</sequence>
<dbReference type="GO" id="GO:0004425">
    <property type="term" value="F:indole-3-glycerol-phosphate synthase activity"/>
    <property type="evidence" value="ECO:0007669"/>
    <property type="project" value="UniProtKB-UniRule"/>
</dbReference>
<dbReference type="PANTHER" id="PTHR22854:SF2">
    <property type="entry name" value="INDOLE-3-GLYCEROL-PHOSPHATE SYNTHASE"/>
    <property type="match status" value="1"/>
</dbReference>
<comment type="caution">
    <text evidence="10">The sequence shown here is derived from an EMBL/GenBank/DDBJ whole genome shotgun (WGS) entry which is preliminary data.</text>
</comment>
<dbReference type="NCBIfam" id="NF001373">
    <property type="entry name" value="PRK00278.1-6"/>
    <property type="match status" value="1"/>
</dbReference>
<evidence type="ECO:0000256" key="6">
    <source>
        <dbReference type="ARBA" id="ARBA00023141"/>
    </source>
</evidence>
<dbReference type="InterPro" id="IPR011060">
    <property type="entry name" value="RibuloseP-bd_barrel"/>
</dbReference>
<dbReference type="InterPro" id="IPR013785">
    <property type="entry name" value="Aldolase_TIM"/>
</dbReference>
<comment type="similarity">
    <text evidence="8">Belongs to the TrpC family.</text>
</comment>
<evidence type="ECO:0000256" key="4">
    <source>
        <dbReference type="ARBA" id="ARBA00022793"/>
    </source>
</evidence>
<keyword evidence="7 8" id="KW-0456">Lyase</keyword>
<dbReference type="Proteomes" id="UP000886384">
    <property type="component" value="Unassembled WGS sequence"/>
</dbReference>
<feature type="domain" description="Indole-3-glycerol phosphate synthase" evidence="9">
    <location>
        <begin position="10"/>
        <end position="264"/>
    </location>
</feature>
<dbReference type="InterPro" id="IPR045186">
    <property type="entry name" value="Indole-3-glycerol_P_synth"/>
</dbReference>
<protein>
    <recommendedName>
        <fullName evidence="8">Indole-3-glycerol phosphate synthase</fullName>
        <shortName evidence="8">IGPS</shortName>
        <ecNumber evidence="8">4.1.1.48</ecNumber>
    </recommendedName>
</protein>
<comment type="pathway">
    <text evidence="2 8">Amino-acid biosynthesis; L-tryptophan biosynthesis; L-tryptophan from chorismate: step 4/5.</text>
</comment>
<evidence type="ECO:0000259" key="9">
    <source>
        <dbReference type="Pfam" id="PF00218"/>
    </source>
</evidence>
<dbReference type="NCBIfam" id="NF001370">
    <property type="entry name" value="PRK00278.1-2"/>
    <property type="match status" value="1"/>
</dbReference>
<dbReference type="HAMAP" id="MF_00134_B">
    <property type="entry name" value="IGPS_B"/>
    <property type="match status" value="1"/>
</dbReference>
<dbReference type="SUPFAM" id="SSF51366">
    <property type="entry name" value="Ribulose-phoshate binding barrel"/>
    <property type="match status" value="1"/>
</dbReference>
<reference evidence="10" key="1">
    <citation type="journal article" date="2020" name="mSystems">
        <title>Genome- and Community-Level Interaction Insights into Carbon Utilization and Element Cycling Functions of Hydrothermarchaeota in Hydrothermal Sediment.</title>
        <authorList>
            <person name="Zhou Z."/>
            <person name="Liu Y."/>
            <person name="Xu W."/>
            <person name="Pan J."/>
            <person name="Luo Z.H."/>
            <person name="Li M."/>
        </authorList>
    </citation>
    <scope>NUCLEOTIDE SEQUENCE [LARGE SCALE GENOMIC DNA]</scope>
    <source>
        <strain evidence="10">HyVt-380</strain>
    </source>
</reference>